<proteinExistence type="predicted"/>
<keyword evidence="2" id="KW-1185">Reference proteome</keyword>
<organism evidence="1 2">
    <name type="scientific">Salvia divinorum</name>
    <name type="common">Maria pastora</name>
    <name type="synonym">Diviner's sage</name>
    <dbReference type="NCBI Taxonomy" id="28513"/>
    <lineage>
        <taxon>Eukaryota</taxon>
        <taxon>Viridiplantae</taxon>
        <taxon>Streptophyta</taxon>
        <taxon>Embryophyta</taxon>
        <taxon>Tracheophyta</taxon>
        <taxon>Spermatophyta</taxon>
        <taxon>Magnoliopsida</taxon>
        <taxon>eudicotyledons</taxon>
        <taxon>Gunneridae</taxon>
        <taxon>Pentapetalae</taxon>
        <taxon>asterids</taxon>
        <taxon>lamiids</taxon>
        <taxon>Lamiales</taxon>
        <taxon>Lamiaceae</taxon>
        <taxon>Nepetoideae</taxon>
        <taxon>Mentheae</taxon>
        <taxon>Salviinae</taxon>
        <taxon>Salvia</taxon>
        <taxon>Salvia subgen. Calosphace</taxon>
    </lineage>
</organism>
<gene>
    <name evidence="1" type="ORF">AAHA92_18744</name>
</gene>
<dbReference type="Proteomes" id="UP001567538">
    <property type="component" value="Unassembled WGS sequence"/>
</dbReference>
<name>A0ABD1H338_SALDI</name>
<dbReference type="EMBL" id="JBEAFC010000007">
    <property type="protein sequence ID" value="KAL1550827.1"/>
    <property type="molecule type" value="Genomic_DNA"/>
</dbReference>
<reference evidence="1 2" key="1">
    <citation type="submission" date="2024-06" db="EMBL/GenBank/DDBJ databases">
        <title>A chromosome level genome sequence of Diviner's sage (Salvia divinorum).</title>
        <authorList>
            <person name="Ford S.A."/>
            <person name="Ro D.-K."/>
            <person name="Ness R.W."/>
            <person name="Phillips M.A."/>
        </authorList>
    </citation>
    <scope>NUCLEOTIDE SEQUENCE [LARGE SCALE GENOMIC DNA]</scope>
    <source>
        <strain evidence="1">SAF-2024a</strain>
        <tissue evidence="1">Leaf</tissue>
    </source>
</reference>
<dbReference type="AlphaFoldDB" id="A0ABD1H338"/>
<evidence type="ECO:0000313" key="2">
    <source>
        <dbReference type="Proteomes" id="UP001567538"/>
    </source>
</evidence>
<protein>
    <submittedName>
        <fullName evidence="1">Uncharacterized protein</fullName>
    </submittedName>
</protein>
<evidence type="ECO:0000313" key="1">
    <source>
        <dbReference type="EMBL" id="KAL1550827.1"/>
    </source>
</evidence>
<accession>A0ABD1H338</accession>
<sequence>MGGEQLLSGARVSIPLLKPSIASASQLRRGWISESTHLLHRVESQRQGAASVCLARYCPVWLLRRIRKRGTYSYGYTRRIGGEGTTNQPPVAAQISPAAETLFSTLVFEVHVHSTLMLLSC</sequence>
<comment type="caution">
    <text evidence="1">The sequence shown here is derived from an EMBL/GenBank/DDBJ whole genome shotgun (WGS) entry which is preliminary data.</text>
</comment>